<protein>
    <submittedName>
        <fullName evidence="2">Uncharacterized protein</fullName>
    </submittedName>
</protein>
<dbReference type="AlphaFoldDB" id="A0A166HQ50"/>
<evidence type="ECO:0000256" key="1">
    <source>
        <dbReference type="SAM" id="MobiDB-lite"/>
    </source>
</evidence>
<dbReference type="Proteomes" id="UP000076532">
    <property type="component" value="Unassembled WGS sequence"/>
</dbReference>
<gene>
    <name evidence="2" type="ORF">FIBSPDRAFT_933010</name>
</gene>
<name>A0A166HQ50_9AGAM</name>
<evidence type="ECO:0000313" key="3">
    <source>
        <dbReference type="Proteomes" id="UP000076532"/>
    </source>
</evidence>
<evidence type="ECO:0000313" key="2">
    <source>
        <dbReference type="EMBL" id="KZP19112.1"/>
    </source>
</evidence>
<organism evidence="2 3">
    <name type="scientific">Athelia psychrophila</name>
    <dbReference type="NCBI Taxonomy" id="1759441"/>
    <lineage>
        <taxon>Eukaryota</taxon>
        <taxon>Fungi</taxon>
        <taxon>Dikarya</taxon>
        <taxon>Basidiomycota</taxon>
        <taxon>Agaricomycotina</taxon>
        <taxon>Agaricomycetes</taxon>
        <taxon>Agaricomycetidae</taxon>
        <taxon>Atheliales</taxon>
        <taxon>Atheliaceae</taxon>
        <taxon>Athelia</taxon>
    </lineage>
</organism>
<dbReference type="EMBL" id="KV417566">
    <property type="protein sequence ID" value="KZP19112.1"/>
    <property type="molecule type" value="Genomic_DNA"/>
</dbReference>
<accession>A0A166HQ50</accession>
<keyword evidence="3" id="KW-1185">Reference proteome</keyword>
<proteinExistence type="predicted"/>
<sequence length="274" mass="30403">MHYANATAENAYPLTKPANAYSRNENQSSSRLQLRAVSATISRKKPKKCGKAAQKPNSGGKLSKSRVVELLGAMGNTSLTCEWAAWFKFQQDIDNGRECAYYQSVKRQPAGYRNRSTLQFVQKIVRRYFRTKAKVGVSDAEIEKEHAGECMTAVNLNGHYFELVSPLSTPGSDSHYSPQYLPPINKTEVIEGHRVLLAPPVRGCTGGSSQGSWRRLEIPRQGMSADSGVAQAFDGLQSVQQLILIGDYESLGPYTAVALELNWEINLITFERRL</sequence>
<reference evidence="2 3" key="1">
    <citation type="journal article" date="2016" name="Mol. Biol. Evol.">
        <title>Comparative Genomics of Early-Diverging Mushroom-Forming Fungi Provides Insights into the Origins of Lignocellulose Decay Capabilities.</title>
        <authorList>
            <person name="Nagy L.G."/>
            <person name="Riley R."/>
            <person name="Tritt A."/>
            <person name="Adam C."/>
            <person name="Daum C."/>
            <person name="Floudas D."/>
            <person name="Sun H."/>
            <person name="Yadav J.S."/>
            <person name="Pangilinan J."/>
            <person name="Larsson K.H."/>
            <person name="Matsuura K."/>
            <person name="Barry K."/>
            <person name="Labutti K."/>
            <person name="Kuo R."/>
            <person name="Ohm R.A."/>
            <person name="Bhattacharya S.S."/>
            <person name="Shirouzu T."/>
            <person name="Yoshinaga Y."/>
            <person name="Martin F.M."/>
            <person name="Grigoriev I.V."/>
            <person name="Hibbett D.S."/>
        </authorList>
    </citation>
    <scope>NUCLEOTIDE SEQUENCE [LARGE SCALE GENOMIC DNA]</scope>
    <source>
        <strain evidence="2 3">CBS 109695</strain>
    </source>
</reference>
<feature type="region of interest" description="Disordered" evidence="1">
    <location>
        <begin position="41"/>
        <end position="61"/>
    </location>
</feature>